<evidence type="ECO:0000313" key="1">
    <source>
        <dbReference type="EMBL" id="GGM10731.1"/>
    </source>
</evidence>
<comment type="caution">
    <text evidence="1">The sequence shown here is derived from an EMBL/GenBank/DDBJ whole genome shotgun (WGS) entry which is preliminary data.</text>
</comment>
<name>A0ABQ2GS63_9DEIO</name>
<gene>
    <name evidence="1" type="ORF">GCM10010841_18960</name>
</gene>
<dbReference type="Proteomes" id="UP000661918">
    <property type="component" value="Unassembled WGS sequence"/>
</dbReference>
<protein>
    <submittedName>
        <fullName evidence="1">Uncharacterized protein</fullName>
    </submittedName>
</protein>
<proteinExistence type="predicted"/>
<evidence type="ECO:0000313" key="2">
    <source>
        <dbReference type="Proteomes" id="UP000661918"/>
    </source>
</evidence>
<sequence>MVRAAPSSTAAPADPTFRAAFGPEGVAWVAGGRACVARAPSYRPNCPKLPPAVDVGWNGGDAWAAVPGPGAVVTLDRSAQTVVAGRVTALSTTRIYREDGSAVTYAGADTRGVIGGPTAALTGGDGNDYVLLAGNLMRVSDGARLEQGAGPLLVATPTGAQSADLPAVVTVSGRYRLSGTRLERLDATGRVVATVAHGPGRVGLVGSEVVTVSPDGQVRSFGVDLQER</sequence>
<organism evidence="1 2">
    <name type="scientific">Deinococcus aerophilus</name>
    <dbReference type="NCBI Taxonomy" id="522488"/>
    <lineage>
        <taxon>Bacteria</taxon>
        <taxon>Thermotogati</taxon>
        <taxon>Deinococcota</taxon>
        <taxon>Deinococci</taxon>
        <taxon>Deinococcales</taxon>
        <taxon>Deinococcaceae</taxon>
        <taxon>Deinococcus</taxon>
    </lineage>
</organism>
<accession>A0ABQ2GS63</accession>
<keyword evidence="2" id="KW-1185">Reference proteome</keyword>
<dbReference type="EMBL" id="BMOM01000013">
    <property type="protein sequence ID" value="GGM10731.1"/>
    <property type="molecule type" value="Genomic_DNA"/>
</dbReference>
<reference evidence="2" key="1">
    <citation type="journal article" date="2019" name="Int. J. Syst. Evol. Microbiol.">
        <title>The Global Catalogue of Microorganisms (GCM) 10K type strain sequencing project: providing services to taxonomists for standard genome sequencing and annotation.</title>
        <authorList>
            <consortium name="The Broad Institute Genomics Platform"/>
            <consortium name="The Broad Institute Genome Sequencing Center for Infectious Disease"/>
            <person name="Wu L."/>
            <person name="Ma J."/>
        </authorList>
    </citation>
    <scope>NUCLEOTIDE SEQUENCE [LARGE SCALE GENOMIC DNA]</scope>
    <source>
        <strain evidence="2">JCM 15443</strain>
    </source>
</reference>